<dbReference type="SUPFAM" id="SSF69065">
    <property type="entry name" value="RNase III domain-like"/>
    <property type="match status" value="2"/>
</dbReference>
<dbReference type="PROSITE" id="PS51327">
    <property type="entry name" value="DICER_DSRBF"/>
    <property type="match status" value="1"/>
</dbReference>
<evidence type="ECO:0000256" key="6">
    <source>
        <dbReference type="PROSITE-ProRule" id="PRU00657"/>
    </source>
</evidence>
<name>A0ABR3Q7G7_9TREE</name>
<feature type="compositionally biased region" description="Polar residues" evidence="7">
    <location>
        <begin position="22"/>
        <end position="41"/>
    </location>
</feature>
<evidence type="ECO:0000313" key="11">
    <source>
        <dbReference type="Proteomes" id="UP001565368"/>
    </source>
</evidence>
<evidence type="ECO:0000256" key="2">
    <source>
        <dbReference type="ARBA" id="ARBA00022741"/>
    </source>
</evidence>
<dbReference type="GeneID" id="95985641"/>
<dbReference type="PANTHER" id="PTHR14950">
    <property type="entry name" value="DICER-RELATED"/>
    <property type="match status" value="1"/>
</dbReference>
<dbReference type="Gene3D" id="1.10.1520.10">
    <property type="entry name" value="Ribonuclease III domain"/>
    <property type="match status" value="2"/>
</dbReference>
<dbReference type="Pfam" id="PF00636">
    <property type="entry name" value="Ribonuclease_3"/>
    <property type="match status" value="2"/>
</dbReference>
<evidence type="ECO:0000313" key="10">
    <source>
        <dbReference type="EMBL" id="KAL1410585.1"/>
    </source>
</evidence>
<dbReference type="InterPro" id="IPR038248">
    <property type="entry name" value="Dicer_dimer_sf"/>
</dbReference>
<organism evidence="10 11">
    <name type="scientific">Vanrija albida</name>
    <dbReference type="NCBI Taxonomy" id="181172"/>
    <lineage>
        <taxon>Eukaryota</taxon>
        <taxon>Fungi</taxon>
        <taxon>Dikarya</taxon>
        <taxon>Basidiomycota</taxon>
        <taxon>Agaricomycotina</taxon>
        <taxon>Tremellomycetes</taxon>
        <taxon>Trichosporonales</taxon>
        <taxon>Trichosporonaceae</taxon>
        <taxon>Vanrija</taxon>
    </lineage>
</organism>
<feature type="domain" description="RNase III" evidence="8">
    <location>
        <begin position="511"/>
        <end position="625"/>
    </location>
</feature>
<keyword evidence="1" id="KW-0677">Repeat</keyword>
<dbReference type="CDD" id="cd00593">
    <property type="entry name" value="RIBOc"/>
    <property type="match status" value="2"/>
</dbReference>
<feature type="domain" description="Dicer dsRNA-binding fold" evidence="9">
    <location>
        <begin position="44"/>
        <end position="139"/>
    </location>
</feature>
<accession>A0ABR3Q7G7</accession>
<feature type="region of interest" description="Disordered" evidence="7">
    <location>
        <begin position="128"/>
        <end position="176"/>
    </location>
</feature>
<dbReference type="Gene3D" id="3.30.160.380">
    <property type="entry name" value="Dicer dimerisation domain"/>
    <property type="match status" value="1"/>
</dbReference>
<keyword evidence="5" id="KW-0067">ATP-binding</keyword>
<sequence>MSKRASPADNGSPSKRARPLSPSKSRLVTSHKPQAHPSVSQQNATTLLSLYVGSLRNNLSVHNAQYVFVGSAPNGVEGNQKCTVLLPFNSPVQQASSDGFFNNKQVAKRSAAVNAINALIAAGEISKDLVPTPSNPTKKGPTHSQALKAQQTQTAIDNNSNAIASSKPPPTSGEDEYPYYASPKFWAECPPVPSAEKLHAAIVTVAFEDPQATELARECRPLLLLTTLPLPGLDPGAKHAGPIELDITQFGFSTSAILSAAQPIAINEGQMDRAFEFTRRLLRATLNKGLDGELEDTRYLVLPLRRGLAPTPNLTAEDIAWDEVNRVEGDLFTPLNLDNRAVLDAQLDDAVISPPNNEFGRRFFAVRLRPEFTPRSLVPGLQTTFWQEKLSGAGKGGQIANTDNLKHPNQPLLEGDHYIGPKNGGLIGSVWQGPKCRGHILIPELYTRHFLNASVLRTASILPALLTELEDELLADEMNQQFFNGALKTPLAREATTCPGSRPFAGQAALNYERLELLGDTILKLVATVDTYISSSTWGGTEGDMTDLRHKMVSNKALQASLINAGIVPYIRMTVRRGRAFLPPGWIVENAIGIQESTPTTQKLGDKSVADVAEALIAAAYLSNNRSIQAAIDAMHALCIPIKLRKWSQLAEFTRDKTAIGRPITLLGYKFKHPAEGRIIMSHINDSHSKAQFERCEFLGDGVIDYLTVDEIFRSHPDLGPAPMTHMKHSRVSNAAFGAFLIFSGLSDQFTDMDKPTMLQLQKVEGDLRKAKDKADAQRAAGKENHEFWANVRQHKWIGDTVEAVFGAILEDCEFDLEVPRKLYNEYLRPFIDLYAVPPIAHSNHPKSVLLEVLAKQGCQAYAIERLGEVPGKHQVYAASLSVHGQVMAKAEGPSPDVAIRIACERALKPVGARLAKLCTCGQV</sequence>
<keyword evidence="4" id="KW-0347">Helicase</keyword>
<dbReference type="InterPro" id="IPR000999">
    <property type="entry name" value="RNase_III_dom"/>
</dbReference>
<comment type="caution">
    <text evidence="10">The sequence shown here is derived from an EMBL/GenBank/DDBJ whole genome shotgun (WGS) entry which is preliminary data.</text>
</comment>
<feature type="domain" description="RNase III" evidence="8">
    <location>
        <begin position="667"/>
        <end position="814"/>
    </location>
</feature>
<dbReference type="RefSeq" id="XP_069210529.1">
    <property type="nucleotide sequence ID" value="XM_069353111.1"/>
</dbReference>
<dbReference type="Proteomes" id="UP001565368">
    <property type="component" value="Unassembled WGS sequence"/>
</dbReference>
<reference evidence="10 11" key="1">
    <citation type="submission" date="2023-08" db="EMBL/GenBank/DDBJ databases">
        <title>Annotated Genome Sequence of Vanrija albida AlHP1.</title>
        <authorList>
            <person name="Herzog R."/>
        </authorList>
    </citation>
    <scope>NUCLEOTIDE SEQUENCE [LARGE SCALE GENOMIC DNA]</scope>
    <source>
        <strain evidence="10 11">AlHP1</strain>
    </source>
</reference>
<dbReference type="PROSITE" id="PS50142">
    <property type="entry name" value="RNASE_3_2"/>
    <property type="match status" value="2"/>
</dbReference>
<dbReference type="PANTHER" id="PTHR14950:SF37">
    <property type="entry name" value="ENDORIBONUCLEASE DICER"/>
    <property type="match status" value="1"/>
</dbReference>
<evidence type="ECO:0000256" key="4">
    <source>
        <dbReference type="ARBA" id="ARBA00022806"/>
    </source>
</evidence>
<keyword evidence="2" id="KW-0547">Nucleotide-binding</keyword>
<evidence type="ECO:0000259" key="9">
    <source>
        <dbReference type="PROSITE" id="PS51327"/>
    </source>
</evidence>
<dbReference type="InterPro" id="IPR036389">
    <property type="entry name" value="RNase_III_sf"/>
</dbReference>
<evidence type="ECO:0000259" key="8">
    <source>
        <dbReference type="PROSITE" id="PS50142"/>
    </source>
</evidence>
<dbReference type="EMBL" id="JBBXJM010000003">
    <property type="protein sequence ID" value="KAL1410585.1"/>
    <property type="molecule type" value="Genomic_DNA"/>
</dbReference>
<feature type="region of interest" description="Disordered" evidence="7">
    <location>
        <begin position="1"/>
        <end position="41"/>
    </location>
</feature>
<keyword evidence="3" id="KW-0378">Hydrolase</keyword>
<evidence type="ECO:0000256" key="1">
    <source>
        <dbReference type="ARBA" id="ARBA00022737"/>
    </source>
</evidence>
<dbReference type="SUPFAM" id="SSF54768">
    <property type="entry name" value="dsRNA-binding domain-like"/>
    <property type="match status" value="1"/>
</dbReference>
<dbReference type="Pfam" id="PF03368">
    <property type="entry name" value="Dicer_dimer"/>
    <property type="match status" value="1"/>
</dbReference>
<dbReference type="SMART" id="SM00535">
    <property type="entry name" value="RIBOc"/>
    <property type="match status" value="2"/>
</dbReference>
<gene>
    <name evidence="10" type="primary">dcl1</name>
    <name evidence="10" type="ORF">Q8F55_004598</name>
</gene>
<dbReference type="InterPro" id="IPR005034">
    <property type="entry name" value="Dicer_dimerisation"/>
</dbReference>
<evidence type="ECO:0000256" key="3">
    <source>
        <dbReference type="ARBA" id="ARBA00022801"/>
    </source>
</evidence>
<keyword evidence="11" id="KW-1185">Reference proteome</keyword>
<protein>
    <submittedName>
        <fullName evidence="10">Dicer-like protein 1</fullName>
    </submittedName>
</protein>
<evidence type="ECO:0000256" key="7">
    <source>
        <dbReference type="SAM" id="MobiDB-lite"/>
    </source>
</evidence>
<keyword evidence="6" id="KW-0694">RNA-binding</keyword>
<feature type="compositionally biased region" description="Polar residues" evidence="7">
    <location>
        <begin position="142"/>
        <end position="164"/>
    </location>
</feature>
<proteinExistence type="predicted"/>
<evidence type="ECO:0000256" key="5">
    <source>
        <dbReference type="ARBA" id="ARBA00022840"/>
    </source>
</evidence>